<gene>
    <name evidence="3" type="primary">acs1</name>
    <name evidence="3" type="ORF">SDC9_164380</name>
</gene>
<dbReference type="InterPro" id="IPR029044">
    <property type="entry name" value="Nucleotide-diphossugar_trans"/>
</dbReference>
<dbReference type="InterPro" id="IPR034683">
    <property type="entry name" value="IspD/TarI"/>
</dbReference>
<evidence type="ECO:0000256" key="2">
    <source>
        <dbReference type="ARBA" id="ARBA00022695"/>
    </source>
</evidence>
<dbReference type="PANTHER" id="PTHR32125:SF4">
    <property type="entry name" value="2-C-METHYL-D-ERYTHRITOL 4-PHOSPHATE CYTIDYLYLTRANSFERASE, CHLOROPLASTIC"/>
    <property type="match status" value="1"/>
</dbReference>
<dbReference type="AlphaFoldDB" id="A0A645FRI2"/>
<sequence length="211" mass="23419">MPKQFWPIEGKTILEHSAEAFIRHPGISDVALVVPKAHMLWVKNLFAGEAKVRKIICGGANRSQSSWNAVQAYMDQPNSWLIFHDAARPLVSSESISAAIDAAADYEAATAAIPSSDTILISSENGNEVAQIPSRSLMWRCQTPQAFRQRTIAAAYEMGLKDPDFQASDDCGVIKRYLPHIKIGIFMGSEENIKLTYARDMQFVAEQLKKH</sequence>
<dbReference type="CDD" id="cd02516">
    <property type="entry name" value="CDP-ME_synthetase"/>
    <property type="match status" value="1"/>
</dbReference>
<name>A0A645FRI2_9ZZZZ</name>
<protein>
    <submittedName>
        <fullName evidence="3">Bifunctional ribulose 5-phosphate reductase/CDP-ribitol pyrophosphorylase Acs1</fullName>
    </submittedName>
</protein>
<evidence type="ECO:0000313" key="3">
    <source>
        <dbReference type="EMBL" id="MPN17031.1"/>
    </source>
</evidence>
<dbReference type="InterPro" id="IPR050088">
    <property type="entry name" value="IspD/TarI_cytidylyltransf_bact"/>
</dbReference>
<dbReference type="GO" id="GO:0050518">
    <property type="term" value="F:2-C-methyl-D-erythritol 4-phosphate cytidylyltransferase activity"/>
    <property type="evidence" value="ECO:0007669"/>
    <property type="project" value="TreeGrafter"/>
</dbReference>
<dbReference type="SUPFAM" id="SSF53448">
    <property type="entry name" value="Nucleotide-diphospho-sugar transferases"/>
    <property type="match status" value="1"/>
</dbReference>
<dbReference type="PANTHER" id="PTHR32125">
    <property type="entry name" value="2-C-METHYL-D-ERYTHRITOL 4-PHOSPHATE CYTIDYLYLTRANSFERASE, CHLOROPLASTIC"/>
    <property type="match status" value="1"/>
</dbReference>
<organism evidence="3">
    <name type="scientific">bioreactor metagenome</name>
    <dbReference type="NCBI Taxonomy" id="1076179"/>
    <lineage>
        <taxon>unclassified sequences</taxon>
        <taxon>metagenomes</taxon>
        <taxon>ecological metagenomes</taxon>
    </lineage>
</organism>
<reference evidence="3" key="1">
    <citation type="submission" date="2019-08" db="EMBL/GenBank/DDBJ databases">
        <authorList>
            <person name="Kucharzyk K."/>
            <person name="Murdoch R.W."/>
            <person name="Higgins S."/>
            <person name="Loffler F."/>
        </authorList>
    </citation>
    <scope>NUCLEOTIDE SEQUENCE</scope>
</reference>
<comment type="caution">
    <text evidence="3">The sequence shown here is derived from an EMBL/GenBank/DDBJ whole genome shotgun (WGS) entry which is preliminary data.</text>
</comment>
<dbReference type="Gene3D" id="3.90.550.10">
    <property type="entry name" value="Spore Coat Polysaccharide Biosynthesis Protein SpsA, Chain A"/>
    <property type="match status" value="1"/>
</dbReference>
<dbReference type="EMBL" id="VSSQ01064059">
    <property type="protein sequence ID" value="MPN17031.1"/>
    <property type="molecule type" value="Genomic_DNA"/>
</dbReference>
<keyword evidence="1" id="KW-0808">Transferase</keyword>
<keyword evidence="2" id="KW-0548">Nucleotidyltransferase</keyword>
<evidence type="ECO:0000256" key="1">
    <source>
        <dbReference type="ARBA" id="ARBA00022679"/>
    </source>
</evidence>
<accession>A0A645FRI2</accession>
<dbReference type="Pfam" id="PF01128">
    <property type="entry name" value="IspD"/>
    <property type="match status" value="1"/>
</dbReference>
<proteinExistence type="predicted"/>